<keyword evidence="3" id="KW-1185">Reference proteome</keyword>
<dbReference type="HOGENOM" id="CLU_1952978_0_0_1"/>
<proteinExistence type="predicted"/>
<organism evidence="2 3">
    <name type="scientific">Hyaloperonospora arabidopsidis (strain Emoy2)</name>
    <name type="common">Downy mildew agent</name>
    <name type="synonym">Peronospora arabidopsidis</name>
    <dbReference type="NCBI Taxonomy" id="559515"/>
    <lineage>
        <taxon>Eukaryota</taxon>
        <taxon>Sar</taxon>
        <taxon>Stramenopiles</taxon>
        <taxon>Oomycota</taxon>
        <taxon>Peronosporomycetes</taxon>
        <taxon>Peronosporales</taxon>
        <taxon>Peronosporaceae</taxon>
        <taxon>Hyaloperonospora</taxon>
    </lineage>
</organism>
<feature type="region of interest" description="Disordered" evidence="1">
    <location>
        <begin position="1"/>
        <end position="20"/>
    </location>
</feature>
<reference evidence="2" key="2">
    <citation type="submission" date="2015-06" db="UniProtKB">
        <authorList>
            <consortium name="EnsemblProtists"/>
        </authorList>
    </citation>
    <scope>IDENTIFICATION</scope>
    <source>
        <strain evidence="2">Emoy2</strain>
    </source>
</reference>
<sequence length="129" mass="13066">MGAIELEGGSSMTSSELPSVGGTCAVSVGATIGESEGPESLDEDGPTGVSVVPAVRASRFESGAPRGVWSGTKEEAGTGFSMGKDEATDPAVGGSIPSSLMRYSFTGALAVRVEHRNKQATWSCTSFTC</sequence>
<dbReference type="Proteomes" id="UP000011713">
    <property type="component" value="Unassembled WGS sequence"/>
</dbReference>
<dbReference type="VEuPathDB" id="FungiDB:HpaG813459"/>
<feature type="region of interest" description="Disordered" evidence="1">
    <location>
        <begin position="62"/>
        <end position="93"/>
    </location>
</feature>
<dbReference type="InParanoid" id="M4C2Z2"/>
<evidence type="ECO:0000256" key="1">
    <source>
        <dbReference type="SAM" id="MobiDB-lite"/>
    </source>
</evidence>
<reference evidence="3" key="1">
    <citation type="journal article" date="2010" name="Science">
        <title>Signatures of adaptation to obligate biotrophy in the Hyaloperonospora arabidopsidis genome.</title>
        <authorList>
            <person name="Baxter L."/>
            <person name="Tripathy S."/>
            <person name="Ishaque N."/>
            <person name="Boot N."/>
            <person name="Cabral A."/>
            <person name="Kemen E."/>
            <person name="Thines M."/>
            <person name="Ah-Fong A."/>
            <person name="Anderson R."/>
            <person name="Badejoko W."/>
            <person name="Bittner-Eddy P."/>
            <person name="Boore J.L."/>
            <person name="Chibucos M.C."/>
            <person name="Coates M."/>
            <person name="Dehal P."/>
            <person name="Delehaunty K."/>
            <person name="Dong S."/>
            <person name="Downton P."/>
            <person name="Dumas B."/>
            <person name="Fabro G."/>
            <person name="Fronick C."/>
            <person name="Fuerstenberg S.I."/>
            <person name="Fulton L."/>
            <person name="Gaulin E."/>
            <person name="Govers F."/>
            <person name="Hughes L."/>
            <person name="Humphray S."/>
            <person name="Jiang R.H."/>
            <person name="Judelson H."/>
            <person name="Kamoun S."/>
            <person name="Kyung K."/>
            <person name="Meijer H."/>
            <person name="Minx P."/>
            <person name="Morris P."/>
            <person name="Nelson J."/>
            <person name="Phuntumart V."/>
            <person name="Qutob D."/>
            <person name="Rehmany A."/>
            <person name="Rougon-Cardoso A."/>
            <person name="Ryden P."/>
            <person name="Torto-Alalibo T."/>
            <person name="Studholme D."/>
            <person name="Wang Y."/>
            <person name="Win J."/>
            <person name="Wood J."/>
            <person name="Clifton S.W."/>
            <person name="Rogers J."/>
            <person name="Van den Ackerveken G."/>
            <person name="Jones J.D."/>
            <person name="McDowell J.M."/>
            <person name="Beynon J."/>
            <person name="Tyler B.M."/>
        </authorList>
    </citation>
    <scope>NUCLEOTIDE SEQUENCE [LARGE SCALE GENOMIC DNA]</scope>
    <source>
        <strain evidence="3">Emoy2</strain>
    </source>
</reference>
<dbReference type="AlphaFoldDB" id="M4C2Z2"/>
<name>M4C2Z2_HYAAE</name>
<evidence type="ECO:0000313" key="2">
    <source>
        <dbReference type="EnsemblProtists" id="HpaP813459"/>
    </source>
</evidence>
<dbReference type="EnsemblProtists" id="HpaT813459">
    <property type="protein sequence ID" value="HpaP813459"/>
    <property type="gene ID" value="HpaG813459"/>
</dbReference>
<dbReference type="EMBL" id="ABWE02002567">
    <property type="status" value="NOT_ANNOTATED_CDS"/>
    <property type="molecule type" value="Genomic_DNA"/>
</dbReference>
<protein>
    <submittedName>
        <fullName evidence="2">Uncharacterized protein</fullName>
    </submittedName>
</protein>
<evidence type="ECO:0000313" key="3">
    <source>
        <dbReference type="Proteomes" id="UP000011713"/>
    </source>
</evidence>
<accession>M4C2Z2</accession>